<dbReference type="InterPro" id="IPR050445">
    <property type="entry name" value="Bact_polysacc_biosynth/exp"/>
</dbReference>
<keyword evidence="4 7" id="KW-0812">Transmembrane</keyword>
<sequence length="448" mass="46794">MELNEYGRIFRRRWILILVSTLVGLIVAVVATGLTTRTYDAQAGLFIRSDSEGGSSFENSRFVLERVKSYPDLVDSPQVLTPVLQELNSTLTLAEIRQQVSASNPEETVYVNVTASAATAQDAAELANLVAQNLSDVIGELEGEDTAGNAAMEAFVAVPAVAPAAPSSPNTVLNLAIGLLAGLAVGLVVAVVLGSGHRRIRRRGDLSRSVGLEVLVSVADGAPSATGVLSQETELQYRELMTTLLVRRGGHLPKLLMVTAVGQANGTQGAFGYQFAGYIGDSGARTCVIDATQHQAPGDGAGSGQTGTDLGFSDVLVGEATLDDVLSATESGTYRIPIGASTEKISRSRAAREGASILKELGDSFDVTLVKASYDSHPLTTWTVAPVAEAALVLVSYGTRATDLVDSVRELRAVGVEPLGVVLLGGRRRSGGRGRGRAHLKVRTSGLG</sequence>
<evidence type="ECO:0000256" key="2">
    <source>
        <dbReference type="ARBA" id="ARBA00006683"/>
    </source>
</evidence>
<feature type="domain" description="Polysaccharide chain length determinant N-terminal" evidence="8">
    <location>
        <begin position="2"/>
        <end position="87"/>
    </location>
</feature>
<dbReference type="Gene3D" id="3.40.50.300">
    <property type="entry name" value="P-loop containing nucleotide triphosphate hydrolases"/>
    <property type="match status" value="1"/>
</dbReference>
<keyword evidence="5 7" id="KW-1133">Transmembrane helix</keyword>
<comment type="caution">
    <text evidence="9">The sequence shown here is derived from an EMBL/GenBank/DDBJ whole genome shotgun (WGS) entry which is preliminary data.</text>
</comment>
<keyword evidence="3" id="KW-1003">Cell membrane</keyword>
<reference evidence="9" key="1">
    <citation type="submission" date="2023-06" db="EMBL/GenBank/DDBJ databases">
        <title>MT1 and MT2 Draft Genomes of Novel Species.</title>
        <authorList>
            <person name="Venkateswaran K."/>
        </authorList>
    </citation>
    <scope>NUCLEOTIDE SEQUENCE</scope>
    <source>
        <strain evidence="9">IIF3SC-B10</strain>
    </source>
</reference>
<dbReference type="Proteomes" id="UP001174209">
    <property type="component" value="Unassembled WGS sequence"/>
</dbReference>
<dbReference type="EMBL" id="JAROCG010000002">
    <property type="protein sequence ID" value="MDN4612599.1"/>
    <property type="molecule type" value="Genomic_DNA"/>
</dbReference>
<dbReference type="PANTHER" id="PTHR32309">
    <property type="entry name" value="TYROSINE-PROTEIN KINASE"/>
    <property type="match status" value="1"/>
</dbReference>
<name>A0ABT8K8E3_9MICC</name>
<evidence type="ECO:0000259" key="8">
    <source>
        <dbReference type="Pfam" id="PF02706"/>
    </source>
</evidence>
<dbReference type="InterPro" id="IPR027417">
    <property type="entry name" value="P-loop_NTPase"/>
</dbReference>
<proteinExistence type="inferred from homology"/>
<accession>A0ABT8K8E3</accession>
<evidence type="ECO:0000256" key="5">
    <source>
        <dbReference type="ARBA" id="ARBA00022989"/>
    </source>
</evidence>
<feature type="transmembrane region" description="Helical" evidence="7">
    <location>
        <begin position="14"/>
        <end position="34"/>
    </location>
</feature>
<dbReference type="PANTHER" id="PTHR32309:SF31">
    <property type="entry name" value="CAPSULAR EXOPOLYSACCHARIDE FAMILY"/>
    <property type="match status" value="1"/>
</dbReference>
<evidence type="ECO:0000256" key="7">
    <source>
        <dbReference type="SAM" id="Phobius"/>
    </source>
</evidence>
<dbReference type="RefSeq" id="WP_301229778.1">
    <property type="nucleotide sequence ID" value="NZ_JAROCG010000002.1"/>
</dbReference>
<dbReference type="InterPro" id="IPR003856">
    <property type="entry name" value="LPS_length_determ_N"/>
</dbReference>
<feature type="transmembrane region" description="Helical" evidence="7">
    <location>
        <begin position="172"/>
        <end position="193"/>
    </location>
</feature>
<protein>
    <recommendedName>
        <fullName evidence="8">Polysaccharide chain length determinant N-terminal domain-containing protein</fullName>
    </recommendedName>
</protein>
<gene>
    <name evidence="9" type="ORF">P5G52_17150</name>
</gene>
<organism evidence="9 10">
    <name type="scientific">Arthrobacter burdickii</name>
    <dbReference type="NCBI Taxonomy" id="3035920"/>
    <lineage>
        <taxon>Bacteria</taxon>
        <taxon>Bacillati</taxon>
        <taxon>Actinomycetota</taxon>
        <taxon>Actinomycetes</taxon>
        <taxon>Micrococcales</taxon>
        <taxon>Micrococcaceae</taxon>
        <taxon>Arthrobacter</taxon>
    </lineage>
</organism>
<evidence type="ECO:0000256" key="1">
    <source>
        <dbReference type="ARBA" id="ARBA00004651"/>
    </source>
</evidence>
<comment type="similarity">
    <text evidence="2">Belongs to the CpsC/CapA family.</text>
</comment>
<keyword evidence="10" id="KW-1185">Reference proteome</keyword>
<keyword evidence="6 7" id="KW-0472">Membrane</keyword>
<dbReference type="Pfam" id="PF02706">
    <property type="entry name" value="Wzz"/>
    <property type="match status" value="1"/>
</dbReference>
<evidence type="ECO:0000256" key="6">
    <source>
        <dbReference type="ARBA" id="ARBA00023136"/>
    </source>
</evidence>
<comment type="subcellular location">
    <subcellularLocation>
        <location evidence="1">Cell membrane</location>
        <topology evidence="1">Multi-pass membrane protein</topology>
    </subcellularLocation>
</comment>
<dbReference type="SUPFAM" id="SSF52540">
    <property type="entry name" value="P-loop containing nucleoside triphosphate hydrolases"/>
    <property type="match status" value="1"/>
</dbReference>
<evidence type="ECO:0000256" key="4">
    <source>
        <dbReference type="ARBA" id="ARBA00022692"/>
    </source>
</evidence>
<evidence type="ECO:0000313" key="9">
    <source>
        <dbReference type="EMBL" id="MDN4612599.1"/>
    </source>
</evidence>
<evidence type="ECO:0000256" key="3">
    <source>
        <dbReference type="ARBA" id="ARBA00022475"/>
    </source>
</evidence>
<evidence type="ECO:0000313" key="10">
    <source>
        <dbReference type="Proteomes" id="UP001174209"/>
    </source>
</evidence>